<evidence type="ECO:0000313" key="3">
    <source>
        <dbReference type="EMBL" id="SZX60676.1"/>
    </source>
</evidence>
<organism evidence="3 4">
    <name type="scientific">Tetradesmus obliquus</name>
    <name type="common">Green alga</name>
    <name type="synonym">Acutodesmus obliquus</name>
    <dbReference type="NCBI Taxonomy" id="3088"/>
    <lineage>
        <taxon>Eukaryota</taxon>
        <taxon>Viridiplantae</taxon>
        <taxon>Chlorophyta</taxon>
        <taxon>core chlorophytes</taxon>
        <taxon>Chlorophyceae</taxon>
        <taxon>CS clade</taxon>
        <taxon>Sphaeropleales</taxon>
        <taxon>Scenedesmaceae</taxon>
        <taxon>Tetradesmus</taxon>
    </lineage>
</organism>
<name>A0A383V8K9_TETOB</name>
<proteinExistence type="predicted"/>
<keyword evidence="2" id="KW-0812">Transmembrane</keyword>
<feature type="transmembrane region" description="Helical" evidence="2">
    <location>
        <begin position="232"/>
        <end position="251"/>
    </location>
</feature>
<feature type="compositionally biased region" description="Low complexity" evidence="1">
    <location>
        <begin position="35"/>
        <end position="45"/>
    </location>
</feature>
<keyword evidence="4" id="KW-1185">Reference proteome</keyword>
<feature type="transmembrane region" description="Helical" evidence="2">
    <location>
        <begin position="343"/>
        <end position="368"/>
    </location>
</feature>
<feature type="region of interest" description="Disordered" evidence="1">
    <location>
        <begin position="98"/>
        <end position="149"/>
    </location>
</feature>
<accession>A0A383V8K9</accession>
<dbReference type="Proteomes" id="UP000256970">
    <property type="component" value="Unassembled WGS sequence"/>
</dbReference>
<dbReference type="AlphaFoldDB" id="A0A383V8K9"/>
<dbReference type="EMBL" id="FNXT01000088">
    <property type="protein sequence ID" value="SZX60676.1"/>
    <property type="molecule type" value="Genomic_DNA"/>
</dbReference>
<feature type="transmembrane region" description="Helical" evidence="2">
    <location>
        <begin position="190"/>
        <end position="212"/>
    </location>
</feature>
<evidence type="ECO:0000256" key="1">
    <source>
        <dbReference type="SAM" id="MobiDB-lite"/>
    </source>
</evidence>
<keyword evidence="2" id="KW-0472">Membrane</keyword>
<feature type="transmembrane region" description="Helical" evidence="2">
    <location>
        <begin position="299"/>
        <end position="316"/>
    </location>
</feature>
<gene>
    <name evidence="3" type="ORF">BQ4739_LOCUS1205</name>
</gene>
<feature type="region of interest" description="Disordered" evidence="1">
    <location>
        <begin position="18"/>
        <end position="45"/>
    </location>
</feature>
<evidence type="ECO:0000313" key="4">
    <source>
        <dbReference type="Proteomes" id="UP000256970"/>
    </source>
</evidence>
<keyword evidence="2" id="KW-1133">Transmembrane helix</keyword>
<evidence type="ECO:0000256" key="2">
    <source>
        <dbReference type="SAM" id="Phobius"/>
    </source>
</evidence>
<sequence length="382" mass="41014">MLCKAAARRSLATQCLAGHTPQEPSKPATAAPHVPASTSTGPAAAAAGSSAADAAAAIRQTNSSAQSQTQLLKQLLQLSSVSSTDSLDGDDITTFSHLQSSASSSTSSSNAAYRGQHHPNTQRQPVAQSHAISSSSNSSRDVQEQPGSLYEDESAVDYDPMLLDLMGFTSVAQYLQHKLDSSLAQAKVDLLAASVWLSLGAGLVTPLGGSAAYNHLIQAVTQDGAATDNLTFVWLLLLVYYTTKCGVMSVATGWRGLAARSAEPEQLQQLEQLKSQHQRRAYWQLQEQLITYDNRANKCYVGFALASTLLGVLLIMKGGPDNLQMQLETLDQGALSALLMMTWLFWECYFSSIGAVVQLVHVGSAWVSKLQHKQKWQRSDNE</sequence>
<feature type="compositionally biased region" description="Polar residues" evidence="1">
    <location>
        <begin position="118"/>
        <end position="132"/>
    </location>
</feature>
<feature type="compositionally biased region" description="Low complexity" evidence="1">
    <location>
        <begin position="100"/>
        <end position="112"/>
    </location>
</feature>
<protein>
    <submittedName>
        <fullName evidence="3">Uncharacterized protein</fullName>
    </submittedName>
</protein>
<reference evidence="3 4" key="1">
    <citation type="submission" date="2016-10" db="EMBL/GenBank/DDBJ databases">
        <authorList>
            <person name="Cai Z."/>
        </authorList>
    </citation>
    <scope>NUCLEOTIDE SEQUENCE [LARGE SCALE GENOMIC DNA]</scope>
</reference>